<dbReference type="AlphaFoldDB" id="A0A0N5BDH1"/>
<keyword evidence="2" id="KW-1185">Reference proteome</keyword>
<proteinExistence type="predicted"/>
<feature type="transmembrane region" description="Helical" evidence="1">
    <location>
        <begin position="109"/>
        <end position="128"/>
    </location>
</feature>
<accession>A0A0N5BDH1</accession>
<keyword evidence="1" id="KW-0472">Membrane</keyword>
<evidence type="ECO:0000256" key="1">
    <source>
        <dbReference type="SAM" id="Phobius"/>
    </source>
</evidence>
<keyword evidence="1" id="KW-1133">Transmembrane helix</keyword>
<evidence type="ECO:0000313" key="2">
    <source>
        <dbReference type="Proteomes" id="UP000046392"/>
    </source>
</evidence>
<protein>
    <submittedName>
        <fullName evidence="3">Uncharacterized protein</fullName>
    </submittedName>
</protein>
<keyword evidence="1" id="KW-0812">Transmembrane</keyword>
<name>A0A0N5BDH1_STREA</name>
<dbReference type="Proteomes" id="UP000046392">
    <property type="component" value="Unplaced"/>
</dbReference>
<sequence>MTVGLFGAHAITAAAIDPLPVTIGLCLKPQNELYLKSLHARKINNSEIIVNYNNKSAIIKIELNNKINKTLLNIIEDNRTSFYPEILTTRIKKDDCLKHLETQLNSVDVMMFVVIGLIGFFAIVLCTLRI</sequence>
<evidence type="ECO:0000313" key="3">
    <source>
        <dbReference type="WBParaSite" id="SPAL_0000405700.1"/>
    </source>
</evidence>
<organism evidence="2 3">
    <name type="scientific">Strongyloides papillosus</name>
    <name type="common">Intestinal threadworm</name>
    <dbReference type="NCBI Taxonomy" id="174720"/>
    <lineage>
        <taxon>Eukaryota</taxon>
        <taxon>Metazoa</taxon>
        <taxon>Ecdysozoa</taxon>
        <taxon>Nematoda</taxon>
        <taxon>Chromadorea</taxon>
        <taxon>Rhabditida</taxon>
        <taxon>Tylenchina</taxon>
        <taxon>Panagrolaimomorpha</taxon>
        <taxon>Strongyloidoidea</taxon>
        <taxon>Strongyloididae</taxon>
        <taxon>Strongyloides</taxon>
    </lineage>
</organism>
<reference evidence="3" key="1">
    <citation type="submission" date="2017-02" db="UniProtKB">
        <authorList>
            <consortium name="WormBaseParasite"/>
        </authorList>
    </citation>
    <scope>IDENTIFICATION</scope>
</reference>
<dbReference type="WBParaSite" id="SPAL_0000405700.1">
    <property type="protein sequence ID" value="SPAL_0000405700.1"/>
    <property type="gene ID" value="SPAL_0000405700"/>
</dbReference>